<name>A0A2W5UNN8_CERSP</name>
<protein>
    <submittedName>
        <fullName evidence="2">ATP-dependent transcriptional regulator</fullName>
    </submittedName>
</protein>
<dbReference type="InterPro" id="IPR021323">
    <property type="entry name" value="DUF2927"/>
</dbReference>
<accession>A0A2W5UNN8</accession>
<evidence type="ECO:0000313" key="2">
    <source>
        <dbReference type="EMBL" id="PZQ99440.1"/>
    </source>
</evidence>
<gene>
    <name evidence="2" type="ORF">DI533_01830</name>
</gene>
<organism evidence="2 3">
    <name type="scientific">Cereibacter sphaeroides</name>
    <name type="common">Rhodobacter sphaeroides</name>
    <dbReference type="NCBI Taxonomy" id="1063"/>
    <lineage>
        <taxon>Bacteria</taxon>
        <taxon>Pseudomonadati</taxon>
        <taxon>Pseudomonadota</taxon>
        <taxon>Alphaproteobacteria</taxon>
        <taxon>Rhodobacterales</taxon>
        <taxon>Paracoccaceae</taxon>
        <taxon>Cereibacter</taxon>
    </lineage>
</organism>
<dbReference type="PROSITE" id="PS51257">
    <property type="entry name" value="PROKAR_LIPOPROTEIN"/>
    <property type="match status" value="1"/>
</dbReference>
<sequence length="452" mass="49127">MRFTVAIALFALLSACAQQPADVPQRRATEAVPLPPMKTFAPTRGHAPQRSNASIARDILALEFQMESGRDLPWLTRFDGPVTITMTGKVPPTAPHDLGQLIGRLRWEAGIDITPVPRGPASITVEFLPRARLQSIVPAAACFVAPRVSSWAEYRQSRRSDKVDWTTLPRREKVAVFIPSDTSPQEVRDCLHEEVAQALGPLNDLYQLSDSVFNDDNFHTVLTGFDMLVLRVHYAPELANGMSKAAVAAKLPQILVRLNPAGGPGYPLPPSPTPRAWIDAIERALGPRGTARERRMAAQQAVDIARAQGWRDSRAGFSYFALGRLSLADEIDLAVISLAEASQIYATLPDAEIHRAHIDMQMAAFALSASQPDEAIRLADRAAPVAMRAENAALLASLLMLKAEALQMQGRVTEAQALRLDSLGWARYGFGADGEVRDRLSEISVLSPGSAG</sequence>
<evidence type="ECO:0000313" key="3">
    <source>
        <dbReference type="Proteomes" id="UP000248975"/>
    </source>
</evidence>
<evidence type="ECO:0000256" key="1">
    <source>
        <dbReference type="SAM" id="SignalP"/>
    </source>
</evidence>
<dbReference type="AlphaFoldDB" id="A0A2W5UNN8"/>
<dbReference type="Proteomes" id="UP000248975">
    <property type="component" value="Unassembled WGS sequence"/>
</dbReference>
<keyword evidence="1" id="KW-0732">Signal</keyword>
<dbReference type="Pfam" id="PF11150">
    <property type="entry name" value="DUF2927"/>
    <property type="match status" value="1"/>
</dbReference>
<feature type="chain" id="PRO_5016103331" evidence="1">
    <location>
        <begin position="18"/>
        <end position="452"/>
    </location>
</feature>
<reference evidence="2 3" key="1">
    <citation type="submission" date="2017-08" db="EMBL/GenBank/DDBJ databases">
        <title>Infants hospitalized years apart are colonized by the same room-sourced microbial strains.</title>
        <authorList>
            <person name="Brooks B."/>
            <person name="Olm M.R."/>
            <person name="Firek B.A."/>
            <person name="Baker R."/>
            <person name="Thomas B.C."/>
            <person name="Morowitz M.J."/>
            <person name="Banfield J.F."/>
        </authorList>
    </citation>
    <scope>NUCLEOTIDE SEQUENCE [LARGE SCALE GENOMIC DNA]</scope>
    <source>
        <strain evidence="2">S2_003_000_R2_11</strain>
    </source>
</reference>
<proteinExistence type="predicted"/>
<feature type="signal peptide" evidence="1">
    <location>
        <begin position="1"/>
        <end position="17"/>
    </location>
</feature>
<dbReference type="EMBL" id="QFQS01000001">
    <property type="protein sequence ID" value="PZQ99440.1"/>
    <property type="molecule type" value="Genomic_DNA"/>
</dbReference>
<comment type="caution">
    <text evidence="2">The sequence shown here is derived from an EMBL/GenBank/DDBJ whole genome shotgun (WGS) entry which is preliminary data.</text>
</comment>